<keyword evidence="7" id="KW-1185">Reference proteome</keyword>
<comment type="cofactor">
    <cofactor evidence="1">
        <name>Zn(2+)</name>
        <dbReference type="ChEBI" id="CHEBI:29105"/>
    </cofactor>
</comment>
<comment type="caution">
    <text evidence="6">The sequence shown here is derived from an EMBL/GenBank/DDBJ whole genome shotgun (WGS) entry which is preliminary data.</text>
</comment>
<dbReference type="InterPro" id="IPR007863">
    <property type="entry name" value="Peptidase_M16_C"/>
</dbReference>
<evidence type="ECO:0000256" key="2">
    <source>
        <dbReference type="ARBA" id="ARBA00007261"/>
    </source>
</evidence>
<evidence type="ECO:0000313" key="6">
    <source>
        <dbReference type="EMBL" id="MBP3193168.1"/>
    </source>
</evidence>
<dbReference type="Pfam" id="PF05193">
    <property type="entry name" value="Peptidase_M16_C"/>
    <property type="match status" value="1"/>
</dbReference>
<dbReference type="AlphaFoldDB" id="A0A8J7S735"/>
<dbReference type="Proteomes" id="UP000673975">
    <property type="component" value="Unassembled WGS sequence"/>
</dbReference>
<evidence type="ECO:0000256" key="3">
    <source>
        <dbReference type="RuleBase" id="RU004447"/>
    </source>
</evidence>
<dbReference type="InterPro" id="IPR011765">
    <property type="entry name" value="Pept_M16_N"/>
</dbReference>
<dbReference type="EMBL" id="JAFIDN010000008">
    <property type="protein sequence ID" value="MBP3193168.1"/>
    <property type="molecule type" value="Genomic_DNA"/>
</dbReference>
<dbReference type="GO" id="GO:0004222">
    <property type="term" value="F:metalloendopeptidase activity"/>
    <property type="evidence" value="ECO:0007669"/>
    <property type="project" value="InterPro"/>
</dbReference>
<evidence type="ECO:0000259" key="4">
    <source>
        <dbReference type="Pfam" id="PF00675"/>
    </source>
</evidence>
<name>A0A8J7S735_9BACT</name>
<evidence type="ECO:0000313" key="7">
    <source>
        <dbReference type="Proteomes" id="UP000673975"/>
    </source>
</evidence>
<sequence length="417" mass="47960">MSTADRIQKTTLPNGLRIVTETIQTVRSLSVGIWVKTGSRHEKDDQAGITHFLEHMLFKGTEQRTAYDIALSMESVGGYLNAFTSPELTCYYARCLDTELDTALDVLTDMVLHPRFPEEEIEKEKKVVLEEMKMYRDNPEDYIFEEFHRQLFHPHPLGRPIIGFEQTVNGFNRDSLFAYLHQQYHPSNVIIAVAGNAEHDKVVDLVNKYFQPLESNGKHNGDQPITDYEPSKNVLTKPIEQTHFMLGRRAMSAVDPDRYKLLLANTVLGAGMSSRLHQNIREKYGYCYHIQSFMEAFRDSGIFGIYAGTDRDYIDHMRELILKELKQLRNEAISAKELDEAKSQLKGKLLLAQESMSNRMTRLAKSEVFYDRYITLDELVAEIDRADAGQIRDLCGDFFDENEFSETILKPDGHQVE</sequence>
<dbReference type="Gene3D" id="3.30.830.10">
    <property type="entry name" value="Metalloenzyme, LuxS/M16 peptidase-like"/>
    <property type="match status" value="2"/>
</dbReference>
<gene>
    <name evidence="6" type="ORF">NATSA_10875</name>
</gene>
<protein>
    <submittedName>
        <fullName evidence="6">Insulinase family protein</fullName>
    </submittedName>
</protein>
<evidence type="ECO:0000259" key="5">
    <source>
        <dbReference type="Pfam" id="PF05193"/>
    </source>
</evidence>
<dbReference type="GO" id="GO:0006508">
    <property type="term" value="P:proteolysis"/>
    <property type="evidence" value="ECO:0007669"/>
    <property type="project" value="InterPro"/>
</dbReference>
<dbReference type="Pfam" id="PF00675">
    <property type="entry name" value="Peptidase_M16"/>
    <property type="match status" value="1"/>
</dbReference>
<dbReference type="InterPro" id="IPR011249">
    <property type="entry name" value="Metalloenz_LuxS/M16"/>
</dbReference>
<accession>A0A8J7S735</accession>
<dbReference type="GO" id="GO:0046872">
    <property type="term" value="F:metal ion binding"/>
    <property type="evidence" value="ECO:0007669"/>
    <property type="project" value="InterPro"/>
</dbReference>
<comment type="similarity">
    <text evidence="2 3">Belongs to the peptidase M16 family.</text>
</comment>
<dbReference type="PROSITE" id="PS00143">
    <property type="entry name" value="INSULINASE"/>
    <property type="match status" value="1"/>
</dbReference>
<dbReference type="FunFam" id="3.30.830.10:FF:000008">
    <property type="entry name" value="Mitochondrial-processing peptidase subunit beta"/>
    <property type="match status" value="1"/>
</dbReference>
<proteinExistence type="inferred from homology"/>
<dbReference type="PANTHER" id="PTHR11851">
    <property type="entry name" value="METALLOPROTEASE"/>
    <property type="match status" value="1"/>
</dbReference>
<feature type="domain" description="Peptidase M16 C-terminal" evidence="5">
    <location>
        <begin position="171"/>
        <end position="345"/>
    </location>
</feature>
<reference evidence="6" key="1">
    <citation type="submission" date="2021-02" db="EMBL/GenBank/DDBJ databases">
        <title>Natronogracilivirga saccharolytica gen. nov. sp. nov. a new anaerobic, haloalkiliphilic carbohydrate-fermenting bacterium from soda lake and proposing of Cyclonatronumiaceae fam. nov. in the phylum Balneolaeota.</title>
        <authorList>
            <person name="Zhilina T.N."/>
            <person name="Sorokin D.Y."/>
            <person name="Zavarzina D.G."/>
            <person name="Toshchakov S.V."/>
            <person name="Kublanov I.V."/>
        </authorList>
    </citation>
    <scope>NUCLEOTIDE SEQUENCE</scope>
    <source>
        <strain evidence="6">Z-1702</strain>
    </source>
</reference>
<dbReference type="InterPro" id="IPR050361">
    <property type="entry name" value="MPP/UQCRC_Complex"/>
</dbReference>
<organism evidence="6 7">
    <name type="scientific">Natronogracilivirga saccharolytica</name>
    <dbReference type="NCBI Taxonomy" id="2812953"/>
    <lineage>
        <taxon>Bacteria</taxon>
        <taxon>Pseudomonadati</taxon>
        <taxon>Balneolota</taxon>
        <taxon>Balneolia</taxon>
        <taxon>Balneolales</taxon>
        <taxon>Cyclonatronaceae</taxon>
        <taxon>Natronogracilivirga</taxon>
    </lineage>
</organism>
<feature type="domain" description="Peptidase M16 N-terminal" evidence="4">
    <location>
        <begin position="17"/>
        <end position="163"/>
    </location>
</feature>
<dbReference type="SUPFAM" id="SSF63411">
    <property type="entry name" value="LuxS/MPP-like metallohydrolase"/>
    <property type="match status" value="2"/>
</dbReference>
<dbReference type="InterPro" id="IPR001431">
    <property type="entry name" value="Pept_M16_Zn_BS"/>
</dbReference>
<dbReference type="PANTHER" id="PTHR11851:SF49">
    <property type="entry name" value="MITOCHONDRIAL-PROCESSING PEPTIDASE SUBUNIT ALPHA"/>
    <property type="match status" value="1"/>
</dbReference>
<evidence type="ECO:0000256" key="1">
    <source>
        <dbReference type="ARBA" id="ARBA00001947"/>
    </source>
</evidence>
<dbReference type="RefSeq" id="WP_210512526.1">
    <property type="nucleotide sequence ID" value="NZ_JAFIDN010000008.1"/>
</dbReference>